<reference evidence="2 3" key="1">
    <citation type="submission" date="2017-05" db="EMBL/GenBank/DDBJ databases">
        <authorList>
            <person name="Varghese N."/>
            <person name="Submissions S."/>
        </authorList>
    </citation>
    <scope>NUCLEOTIDE SEQUENCE [LARGE SCALE GENOMIC DNA]</scope>
    <source>
        <strain evidence="2 3">DSM 15522</strain>
    </source>
</reference>
<dbReference type="SUPFAM" id="SSF46458">
    <property type="entry name" value="Globin-like"/>
    <property type="match status" value="1"/>
</dbReference>
<protein>
    <submittedName>
        <fullName evidence="2">Protoglobin</fullName>
    </submittedName>
</protein>
<dbReference type="InterPro" id="IPR012292">
    <property type="entry name" value="Globin/Proto"/>
</dbReference>
<dbReference type="InterPro" id="IPR009050">
    <property type="entry name" value="Globin-like_sf"/>
</dbReference>
<dbReference type="Pfam" id="PF11563">
    <property type="entry name" value="Protoglobin"/>
    <property type="match status" value="1"/>
</dbReference>
<sequence>MTLKKEYLNLPIKNISFNGKIPIKGGKGVDVKKVIEVYRNLRGFDSQKVNVLKEEKETLSQWADEIVKTFYDIVYGYEETYELVKDKSRDALEKTLREWYLAIVSGEIDEKFWEKQWNVGLIHIAARVSNVYFIAMMNTIREIFTNKTLETYSADKAKELINAFNMITNIIISLVVEGYIEAFTSLSGMDKNLVNTLAQLGAQEIAQKKSE</sequence>
<gene>
    <name evidence="2" type="ORF">SAMN06265339_0124</name>
</gene>
<evidence type="ECO:0000259" key="1">
    <source>
        <dbReference type="Pfam" id="PF11563"/>
    </source>
</evidence>
<comment type="caution">
    <text evidence="2">The sequence shown here is derived from an EMBL/GenBank/DDBJ whole genome shotgun (WGS) entry which is preliminary data.</text>
</comment>
<keyword evidence="3" id="KW-1185">Reference proteome</keyword>
<feature type="domain" description="Globin-sensor" evidence="1">
    <location>
        <begin position="38"/>
        <end position="182"/>
    </location>
</feature>
<evidence type="ECO:0000313" key="3">
    <source>
        <dbReference type="Proteomes" id="UP001157911"/>
    </source>
</evidence>
<dbReference type="InterPro" id="IPR044398">
    <property type="entry name" value="Globin-sensor_dom"/>
</dbReference>
<organism evidence="2 3">
    <name type="scientific">Desulfurobacterium pacificum</name>
    <dbReference type="NCBI Taxonomy" id="240166"/>
    <lineage>
        <taxon>Bacteria</taxon>
        <taxon>Pseudomonadati</taxon>
        <taxon>Aquificota</taxon>
        <taxon>Aquificia</taxon>
        <taxon>Desulfurobacteriales</taxon>
        <taxon>Desulfurobacteriaceae</taxon>
        <taxon>Desulfurobacterium</taxon>
    </lineage>
</organism>
<dbReference type="Gene3D" id="1.10.490.10">
    <property type="entry name" value="Globins"/>
    <property type="match status" value="1"/>
</dbReference>
<accession>A0ABY1N8R1</accession>
<proteinExistence type="predicted"/>
<dbReference type="Proteomes" id="UP001157911">
    <property type="component" value="Unassembled WGS sequence"/>
</dbReference>
<name>A0ABY1N8R1_9BACT</name>
<dbReference type="EMBL" id="FXUB01000001">
    <property type="protein sequence ID" value="SMP03509.1"/>
    <property type="molecule type" value="Genomic_DNA"/>
</dbReference>
<evidence type="ECO:0000313" key="2">
    <source>
        <dbReference type="EMBL" id="SMP03509.1"/>
    </source>
</evidence>